<dbReference type="Proteomes" id="UP001590950">
    <property type="component" value="Unassembled WGS sequence"/>
</dbReference>
<dbReference type="SUPFAM" id="SSF48264">
    <property type="entry name" value="Cytochrome P450"/>
    <property type="match status" value="1"/>
</dbReference>
<dbReference type="InterPro" id="IPR036396">
    <property type="entry name" value="Cyt_P450_sf"/>
</dbReference>
<protein>
    <recommendedName>
        <fullName evidence="3">Cytochrome P450</fullName>
    </recommendedName>
</protein>
<comment type="caution">
    <text evidence="1">The sequence shown here is derived from an EMBL/GenBank/DDBJ whole genome shotgun (WGS) entry which is preliminary data.</text>
</comment>
<sequence length="146" mass="16624">MFSTVGHDQHKARRATLNRFFSMASVRRLQPIIDERAHALVQRFRAFKDVKAGAIKIDYTFAAFTNDVVMEYAFGRFDHRVDQEDFGPDYHDAVLEAGKLGSLFKQMIWIFHLMQNLPERLAVLISPSLDLILPNAAANRTTGRSG</sequence>
<gene>
    <name evidence="1" type="ORF">N7G274_004275</name>
</gene>
<evidence type="ECO:0008006" key="3">
    <source>
        <dbReference type="Google" id="ProtNLM"/>
    </source>
</evidence>
<dbReference type="Gene3D" id="1.10.630.10">
    <property type="entry name" value="Cytochrome P450"/>
    <property type="match status" value="1"/>
</dbReference>
<accession>A0ABR4ADL2</accession>
<proteinExistence type="predicted"/>
<keyword evidence="2" id="KW-1185">Reference proteome</keyword>
<name>A0ABR4ADL2_9LECA</name>
<reference evidence="1 2" key="1">
    <citation type="submission" date="2024-09" db="EMBL/GenBank/DDBJ databases">
        <title>Rethinking Asexuality: The Enigmatic Case of Functional Sexual Genes in Lepraria (Stereocaulaceae).</title>
        <authorList>
            <person name="Doellman M."/>
            <person name="Sun Y."/>
            <person name="Barcenas-Pena A."/>
            <person name="Lumbsch H.T."/>
            <person name="Grewe F."/>
        </authorList>
    </citation>
    <scope>NUCLEOTIDE SEQUENCE [LARGE SCALE GENOMIC DNA]</scope>
    <source>
        <strain evidence="1 2">Mercado 3170</strain>
    </source>
</reference>
<organism evidence="1 2">
    <name type="scientific">Stereocaulon virgatum</name>
    <dbReference type="NCBI Taxonomy" id="373712"/>
    <lineage>
        <taxon>Eukaryota</taxon>
        <taxon>Fungi</taxon>
        <taxon>Dikarya</taxon>
        <taxon>Ascomycota</taxon>
        <taxon>Pezizomycotina</taxon>
        <taxon>Lecanoromycetes</taxon>
        <taxon>OSLEUM clade</taxon>
        <taxon>Lecanoromycetidae</taxon>
        <taxon>Lecanorales</taxon>
        <taxon>Lecanorineae</taxon>
        <taxon>Stereocaulaceae</taxon>
        <taxon>Stereocaulon</taxon>
    </lineage>
</organism>
<evidence type="ECO:0000313" key="1">
    <source>
        <dbReference type="EMBL" id="KAL2043215.1"/>
    </source>
</evidence>
<evidence type="ECO:0000313" key="2">
    <source>
        <dbReference type="Proteomes" id="UP001590950"/>
    </source>
</evidence>
<dbReference type="EMBL" id="JBEFKJ010000012">
    <property type="protein sequence ID" value="KAL2043215.1"/>
    <property type="molecule type" value="Genomic_DNA"/>
</dbReference>